<protein>
    <recommendedName>
        <fullName evidence="6">MYND-type domain-containing protein</fullName>
    </recommendedName>
</protein>
<accession>A0AAD7J3W1</accession>
<evidence type="ECO:0000259" key="6">
    <source>
        <dbReference type="PROSITE" id="PS50865"/>
    </source>
</evidence>
<dbReference type="InterPro" id="IPR002893">
    <property type="entry name" value="Znf_MYND"/>
</dbReference>
<dbReference type="EMBL" id="JARKIB010000046">
    <property type="protein sequence ID" value="KAJ7756568.1"/>
    <property type="molecule type" value="Genomic_DNA"/>
</dbReference>
<keyword evidence="1" id="KW-0479">Metal-binding</keyword>
<feature type="region of interest" description="Disordered" evidence="5">
    <location>
        <begin position="414"/>
        <end position="452"/>
    </location>
</feature>
<dbReference type="GO" id="GO:0005634">
    <property type="term" value="C:nucleus"/>
    <property type="evidence" value="ECO:0007669"/>
    <property type="project" value="TreeGrafter"/>
</dbReference>
<gene>
    <name evidence="7" type="ORF">B0H16DRAFT_1885861</name>
</gene>
<organism evidence="7 8">
    <name type="scientific">Mycena metata</name>
    <dbReference type="NCBI Taxonomy" id="1033252"/>
    <lineage>
        <taxon>Eukaryota</taxon>
        <taxon>Fungi</taxon>
        <taxon>Dikarya</taxon>
        <taxon>Basidiomycota</taxon>
        <taxon>Agaricomycotina</taxon>
        <taxon>Agaricomycetes</taxon>
        <taxon>Agaricomycetidae</taxon>
        <taxon>Agaricales</taxon>
        <taxon>Marasmiineae</taxon>
        <taxon>Mycenaceae</taxon>
        <taxon>Mycena</taxon>
    </lineage>
</organism>
<comment type="caution">
    <text evidence="7">The sequence shown here is derived from an EMBL/GenBank/DDBJ whole genome shotgun (WGS) entry which is preliminary data.</text>
</comment>
<feature type="compositionally biased region" description="Low complexity" evidence="5">
    <location>
        <begin position="415"/>
        <end position="433"/>
    </location>
</feature>
<keyword evidence="8" id="KW-1185">Reference proteome</keyword>
<dbReference type="GO" id="GO:0000981">
    <property type="term" value="F:DNA-binding transcription factor activity, RNA polymerase II-specific"/>
    <property type="evidence" value="ECO:0007669"/>
    <property type="project" value="TreeGrafter"/>
</dbReference>
<name>A0AAD7J3W1_9AGAR</name>
<feature type="domain" description="MYND-type" evidence="6">
    <location>
        <begin position="316"/>
        <end position="357"/>
    </location>
</feature>
<dbReference type="PROSITE" id="PS50865">
    <property type="entry name" value="ZF_MYND_2"/>
    <property type="match status" value="1"/>
</dbReference>
<dbReference type="Gene3D" id="6.10.140.2220">
    <property type="match status" value="1"/>
</dbReference>
<sequence length="452" mass="51092">MPTPTETRQLTVKLAKLLDNLKLDSVGGSKKRSAEEERPNKHTDRTAWNAHFERKLSEKYNSFSFNLVSLEENSDMKSWGCKGLDIQEIHYEIALRTREIMGVEGKLINASLERISDGTFEADWTALELKRKQELVLEGLYRGACGAPRDNSRIVCPEMTISGLAGDGEYNLIGLVPPALLLRVPRKVHLPSLQLKRLIEHDPTGHGYVKEIFLFTHPYVDYELRCSDRALDIVKAGAYLANLLRNFYILETLHGTFDAYHAVAARRVIPAKCTDRIRTEERRQESRTFRTGFKKSGYSVVESQCNEEAAIALHACAVCKRTDKSRTAFKLCGKCALTRYCSVECQKKDWSDHKKFCGQTRFDPAMFIPTLQGPEVFIGCPAPIEGFVRTPALWRQIRYLSEPDSQTQDYHFDMSATTESRTTSQSTSTPPRTRSIRIMHPPGAQSLHSAAG</sequence>
<dbReference type="SUPFAM" id="SSF144232">
    <property type="entry name" value="HIT/MYND zinc finger-like"/>
    <property type="match status" value="1"/>
</dbReference>
<keyword evidence="2 4" id="KW-0863">Zinc-finger</keyword>
<dbReference type="PANTHER" id="PTHR10237:SF14">
    <property type="entry name" value="MYND-TYPE DOMAIN-CONTAINING PROTEIN"/>
    <property type="match status" value="1"/>
</dbReference>
<dbReference type="PANTHER" id="PTHR10237">
    <property type="entry name" value="DEFORMED EPIDERMAL AUTOREGULATORY FACTOR 1 HOMOLOG SUPPRESSIN"/>
    <property type="match status" value="1"/>
</dbReference>
<dbReference type="AlphaFoldDB" id="A0AAD7J3W1"/>
<evidence type="ECO:0000256" key="2">
    <source>
        <dbReference type="ARBA" id="ARBA00022771"/>
    </source>
</evidence>
<dbReference type="InterPro" id="IPR024119">
    <property type="entry name" value="TF_DEAF-1"/>
</dbReference>
<evidence type="ECO:0000256" key="3">
    <source>
        <dbReference type="ARBA" id="ARBA00022833"/>
    </source>
</evidence>
<proteinExistence type="predicted"/>
<evidence type="ECO:0000256" key="4">
    <source>
        <dbReference type="PROSITE-ProRule" id="PRU00134"/>
    </source>
</evidence>
<keyword evidence="3" id="KW-0862">Zinc</keyword>
<evidence type="ECO:0000313" key="7">
    <source>
        <dbReference type="EMBL" id="KAJ7756568.1"/>
    </source>
</evidence>
<evidence type="ECO:0000256" key="5">
    <source>
        <dbReference type="SAM" id="MobiDB-lite"/>
    </source>
</evidence>
<evidence type="ECO:0000256" key="1">
    <source>
        <dbReference type="ARBA" id="ARBA00022723"/>
    </source>
</evidence>
<dbReference type="GO" id="GO:0008270">
    <property type="term" value="F:zinc ion binding"/>
    <property type="evidence" value="ECO:0007669"/>
    <property type="project" value="UniProtKB-KW"/>
</dbReference>
<dbReference type="Proteomes" id="UP001215598">
    <property type="component" value="Unassembled WGS sequence"/>
</dbReference>
<reference evidence="7" key="1">
    <citation type="submission" date="2023-03" db="EMBL/GenBank/DDBJ databases">
        <title>Massive genome expansion in bonnet fungi (Mycena s.s.) driven by repeated elements and novel gene families across ecological guilds.</title>
        <authorList>
            <consortium name="Lawrence Berkeley National Laboratory"/>
            <person name="Harder C.B."/>
            <person name="Miyauchi S."/>
            <person name="Viragh M."/>
            <person name="Kuo A."/>
            <person name="Thoen E."/>
            <person name="Andreopoulos B."/>
            <person name="Lu D."/>
            <person name="Skrede I."/>
            <person name="Drula E."/>
            <person name="Henrissat B."/>
            <person name="Morin E."/>
            <person name="Kohler A."/>
            <person name="Barry K."/>
            <person name="LaButti K."/>
            <person name="Morin E."/>
            <person name="Salamov A."/>
            <person name="Lipzen A."/>
            <person name="Mereny Z."/>
            <person name="Hegedus B."/>
            <person name="Baldrian P."/>
            <person name="Stursova M."/>
            <person name="Weitz H."/>
            <person name="Taylor A."/>
            <person name="Grigoriev I.V."/>
            <person name="Nagy L.G."/>
            <person name="Martin F."/>
            <person name="Kauserud H."/>
        </authorList>
    </citation>
    <scope>NUCLEOTIDE SEQUENCE</scope>
    <source>
        <strain evidence="7">CBHHK182m</strain>
    </source>
</reference>
<dbReference type="Pfam" id="PF01753">
    <property type="entry name" value="zf-MYND"/>
    <property type="match status" value="1"/>
</dbReference>
<evidence type="ECO:0000313" key="8">
    <source>
        <dbReference type="Proteomes" id="UP001215598"/>
    </source>
</evidence>